<name>K1QCD6_MAGGI</name>
<dbReference type="InParanoid" id="K1QCD6"/>
<accession>K1QCD6</accession>
<dbReference type="EMBL" id="JH815900">
    <property type="protein sequence ID" value="EKC19151.1"/>
    <property type="molecule type" value="Genomic_DNA"/>
</dbReference>
<dbReference type="AlphaFoldDB" id="K1QCD6"/>
<protein>
    <submittedName>
        <fullName evidence="1">Uncharacterized protein</fullName>
    </submittedName>
</protein>
<dbReference type="HOGENOM" id="CLU_1671051_0_0_1"/>
<gene>
    <name evidence="1" type="ORF">CGI_10009546</name>
</gene>
<organism evidence="1">
    <name type="scientific">Magallana gigas</name>
    <name type="common">Pacific oyster</name>
    <name type="synonym">Crassostrea gigas</name>
    <dbReference type="NCBI Taxonomy" id="29159"/>
    <lineage>
        <taxon>Eukaryota</taxon>
        <taxon>Metazoa</taxon>
        <taxon>Spiralia</taxon>
        <taxon>Lophotrochozoa</taxon>
        <taxon>Mollusca</taxon>
        <taxon>Bivalvia</taxon>
        <taxon>Autobranchia</taxon>
        <taxon>Pteriomorphia</taxon>
        <taxon>Ostreida</taxon>
        <taxon>Ostreoidea</taxon>
        <taxon>Ostreidae</taxon>
        <taxon>Magallana</taxon>
    </lineage>
</organism>
<proteinExistence type="predicted"/>
<sequence length="158" mass="17658">MNMMKRRGSSMAKPESKNLEELKSNFLGKIEELVTKYKIPPQLIINYDHTGVQLLHVLPVSRWTMAEKGCDKVNIVGLDDKREITGVMAGALSGDVLPPQDQVAKLPTMKCVSAAYIGSSAEIDARILNGEIDIIYASRERDINDVGWRDEFHTIATW</sequence>
<evidence type="ECO:0000313" key="1">
    <source>
        <dbReference type="EMBL" id="EKC19151.1"/>
    </source>
</evidence>
<reference evidence="1" key="1">
    <citation type="journal article" date="2012" name="Nature">
        <title>The oyster genome reveals stress adaptation and complexity of shell formation.</title>
        <authorList>
            <person name="Zhang G."/>
            <person name="Fang X."/>
            <person name="Guo X."/>
            <person name="Li L."/>
            <person name="Luo R."/>
            <person name="Xu F."/>
            <person name="Yang P."/>
            <person name="Zhang L."/>
            <person name="Wang X."/>
            <person name="Qi H."/>
            <person name="Xiong Z."/>
            <person name="Que H."/>
            <person name="Xie Y."/>
            <person name="Holland P.W."/>
            <person name="Paps J."/>
            <person name="Zhu Y."/>
            <person name="Wu F."/>
            <person name="Chen Y."/>
            <person name="Wang J."/>
            <person name="Peng C."/>
            <person name="Meng J."/>
            <person name="Yang L."/>
            <person name="Liu J."/>
            <person name="Wen B."/>
            <person name="Zhang N."/>
            <person name="Huang Z."/>
            <person name="Zhu Q."/>
            <person name="Feng Y."/>
            <person name="Mount A."/>
            <person name="Hedgecock D."/>
            <person name="Xu Z."/>
            <person name="Liu Y."/>
            <person name="Domazet-Loso T."/>
            <person name="Du Y."/>
            <person name="Sun X."/>
            <person name="Zhang S."/>
            <person name="Liu B."/>
            <person name="Cheng P."/>
            <person name="Jiang X."/>
            <person name="Li J."/>
            <person name="Fan D."/>
            <person name="Wang W."/>
            <person name="Fu W."/>
            <person name="Wang T."/>
            <person name="Wang B."/>
            <person name="Zhang J."/>
            <person name="Peng Z."/>
            <person name="Li Y."/>
            <person name="Li N."/>
            <person name="Wang J."/>
            <person name="Chen M."/>
            <person name="He Y."/>
            <person name="Tan F."/>
            <person name="Song X."/>
            <person name="Zheng Q."/>
            <person name="Huang R."/>
            <person name="Yang H."/>
            <person name="Du X."/>
            <person name="Chen L."/>
            <person name="Yang M."/>
            <person name="Gaffney P.M."/>
            <person name="Wang S."/>
            <person name="Luo L."/>
            <person name="She Z."/>
            <person name="Ming Y."/>
            <person name="Huang W."/>
            <person name="Zhang S."/>
            <person name="Huang B."/>
            <person name="Zhang Y."/>
            <person name="Qu T."/>
            <person name="Ni P."/>
            <person name="Miao G."/>
            <person name="Wang J."/>
            <person name="Wang Q."/>
            <person name="Steinberg C.E."/>
            <person name="Wang H."/>
            <person name="Li N."/>
            <person name="Qian L."/>
            <person name="Zhang G."/>
            <person name="Li Y."/>
            <person name="Yang H."/>
            <person name="Liu X."/>
            <person name="Wang J."/>
            <person name="Yin Y."/>
            <person name="Wang J."/>
        </authorList>
    </citation>
    <scope>NUCLEOTIDE SEQUENCE [LARGE SCALE GENOMIC DNA]</scope>
    <source>
        <strain evidence="1">05x7-T-G4-1.051#20</strain>
    </source>
</reference>